<gene>
    <name evidence="4" type="ORF">GCM10010909_10250</name>
    <name evidence="5" type="ORF">GCM10010909_10280</name>
</gene>
<reference evidence="6" key="2">
    <citation type="journal article" date="2019" name="Int. J. Syst. Evol. Microbiol.">
        <title>The Global Catalogue of Microorganisms (GCM) 10K type strain sequencing project: providing services to taxonomists for standard genome sequencing and annotation.</title>
        <authorList>
            <consortium name="The Broad Institute Genomics Platform"/>
            <consortium name="The Broad Institute Genome Sequencing Center for Infectious Disease"/>
            <person name="Wu L."/>
            <person name="Ma J."/>
        </authorList>
    </citation>
    <scope>NUCLEOTIDE SEQUENCE [LARGE SCALE GENOMIC DNA]</scope>
    <source>
        <strain evidence="6">NBRC 112502</strain>
    </source>
</reference>
<dbReference type="CDD" id="cd02440">
    <property type="entry name" value="AdoMet_MTases"/>
    <property type="match status" value="1"/>
</dbReference>
<accession>A0ABQ6A4Z4</accession>
<dbReference type="Gene3D" id="3.40.50.150">
    <property type="entry name" value="Vaccinia Virus protein VP39"/>
    <property type="match status" value="1"/>
</dbReference>
<evidence type="ECO:0000256" key="1">
    <source>
        <dbReference type="ARBA" id="ARBA00022603"/>
    </source>
</evidence>
<evidence type="ECO:0000313" key="5">
    <source>
        <dbReference type="EMBL" id="GLR66348.1"/>
    </source>
</evidence>
<keyword evidence="1" id="KW-0489">Methyltransferase</keyword>
<keyword evidence="2" id="KW-0808">Transferase</keyword>
<proteinExistence type="predicted"/>
<comment type="caution">
    <text evidence="4">The sequence shown here is derived from an EMBL/GenBank/DDBJ whole genome shotgun (WGS) entry which is preliminary data.</text>
</comment>
<dbReference type="Proteomes" id="UP001156641">
    <property type="component" value="Unassembled WGS sequence"/>
</dbReference>
<name>A0ABQ6A4Z4_9PROT</name>
<evidence type="ECO:0000313" key="4">
    <source>
        <dbReference type="EMBL" id="GLR66345.1"/>
    </source>
</evidence>
<keyword evidence="6" id="KW-1185">Reference proteome</keyword>
<dbReference type="SUPFAM" id="SSF53335">
    <property type="entry name" value="S-adenosyl-L-methionine-dependent methyltransferases"/>
    <property type="match status" value="1"/>
</dbReference>
<evidence type="ECO:0000313" key="6">
    <source>
        <dbReference type="Proteomes" id="UP001156641"/>
    </source>
</evidence>
<dbReference type="Pfam" id="PF13649">
    <property type="entry name" value="Methyltransf_25"/>
    <property type="match status" value="1"/>
</dbReference>
<reference evidence="4" key="3">
    <citation type="submission" date="2023-01" db="EMBL/GenBank/DDBJ databases">
        <title>Draft genome sequence of Acidocella aquatica strain NBRC 112502.</title>
        <authorList>
            <person name="Sun Q."/>
            <person name="Mori K."/>
        </authorList>
    </citation>
    <scope>NUCLEOTIDE SEQUENCE</scope>
    <source>
        <strain evidence="4">NBRC 112502</strain>
    </source>
</reference>
<dbReference type="InterPro" id="IPR041698">
    <property type="entry name" value="Methyltransf_25"/>
</dbReference>
<dbReference type="InterPro" id="IPR029063">
    <property type="entry name" value="SAM-dependent_MTases_sf"/>
</dbReference>
<dbReference type="EMBL" id="BSOS01000014">
    <property type="protein sequence ID" value="GLR66345.1"/>
    <property type="molecule type" value="Genomic_DNA"/>
</dbReference>
<dbReference type="PANTHER" id="PTHR44942:SF4">
    <property type="entry name" value="METHYLTRANSFERASE TYPE 11 DOMAIN-CONTAINING PROTEIN"/>
    <property type="match status" value="1"/>
</dbReference>
<evidence type="ECO:0000256" key="2">
    <source>
        <dbReference type="ARBA" id="ARBA00022679"/>
    </source>
</evidence>
<dbReference type="InterPro" id="IPR051052">
    <property type="entry name" value="Diverse_substrate_MTase"/>
</dbReference>
<dbReference type="PANTHER" id="PTHR44942">
    <property type="entry name" value="METHYLTRANSF_11 DOMAIN-CONTAINING PROTEIN"/>
    <property type="match status" value="1"/>
</dbReference>
<feature type="domain" description="Methyltransferase" evidence="3">
    <location>
        <begin position="47"/>
        <end position="135"/>
    </location>
</feature>
<reference evidence="4" key="1">
    <citation type="journal article" date="2014" name="Int. J. Syst. Evol. Microbiol.">
        <title>Complete genome of a new Firmicutes species belonging to the dominant human colonic microbiota ('Ruminococcus bicirculans') reveals two chromosomes and a selective capacity to utilize plant glucans.</title>
        <authorList>
            <consortium name="NISC Comparative Sequencing Program"/>
            <person name="Wegmann U."/>
            <person name="Louis P."/>
            <person name="Goesmann A."/>
            <person name="Henrissat B."/>
            <person name="Duncan S.H."/>
            <person name="Flint H.J."/>
        </authorList>
    </citation>
    <scope>NUCLEOTIDE SEQUENCE</scope>
    <source>
        <strain evidence="4">NBRC 112502</strain>
    </source>
</reference>
<dbReference type="RefSeq" id="WP_284257029.1">
    <property type="nucleotide sequence ID" value="NZ_BSOS01000014.1"/>
</dbReference>
<organism evidence="4 6">
    <name type="scientific">Acidocella aquatica</name>
    <dbReference type="NCBI Taxonomy" id="1922313"/>
    <lineage>
        <taxon>Bacteria</taxon>
        <taxon>Pseudomonadati</taxon>
        <taxon>Pseudomonadota</taxon>
        <taxon>Alphaproteobacteria</taxon>
        <taxon>Acetobacterales</taxon>
        <taxon>Acidocellaceae</taxon>
        <taxon>Acidocella</taxon>
    </lineage>
</organism>
<evidence type="ECO:0000259" key="3">
    <source>
        <dbReference type="Pfam" id="PF13649"/>
    </source>
</evidence>
<protein>
    <recommendedName>
        <fullName evidence="3">Methyltransferase domain-containing protein</fullName>
    </recommendedName>
</protein>
<sequence>MSIEPVPFEPRRFRTAAAHYLAGRPGYAPRLIRRVAELCTLGAADRVLDLGCGPGQLAKALAPFVGAVVGIDPEPEMLRLAEREAPANVRFLEGSSYGLEPDLGVFRLVTMGRSFHWMDRVDTLRRLEGMIEPGGAVALFGDKHPEVPENAWRQVFQDLVGRYAADDPHRHQRHEPGKASHIAVLLDSAFSELEEVSVIERRELPAAALIERALSMSSTSRARIGARADALVAEIEALTAKLAPAGRLIEVVASTALIAHRGG</sequence>
<dbReference type="EMBL" id="BSOS01000015">
    <property type="protein sequence ID" value="GLR66348.1"/>
    <property type="molecule type" value="Genomic_DNA"/>
</dbReference>